<keyword evidence="3 4" id="KW-0450">Lipoyl</keyword>
<feature type="compositionally biased region" description="Low complexity" evidence="5">
    <location>
        <begin position="203"/>
        <end position="212"/>
    </location>
</feature>
<dbReference type="InterPro" id="IPR023213">
    <property type="entry name" value="CAT-like_dom_sf"/>
</dbReference>
<dbReference type="CDD" id="cd06849">
    <property type="entry name" value="lipoyl_domain"/>
    <property type="match status" value="1"/>
</dbReference>
<feature type="compositionally biased region" description="Low complexity" evidence="5">
    <location>
        <begin position="83"/>
        <end position="93"/>
    </location>
</feature>
<dbReference type="InterPro" id="IPR000089">
    <property type="entry name" value="Biotin_lipoyl"/>
</dbReference>
<dbReference type="Pfam" id="PF02817">
    <property type="entry name" value="E3_binding"/>
    <property type="match status" value="1"/>
</dbReference>
<dbReference type="InterPro" id="IPR045257">
    <property type="entry name" value="E2/Pdx1"/>
</dbReference>
<accession>A0ABY7HDF2</accession>
<dbReference type="PROSITE" id="PS50968">
    <property type="entry name" value="BIOTINYL_LIPOYL"/>
    <property type="match status" value="1"/>
</dbReference>
<feature type="region of interest" description="Disordered" evidence="5">
    <location>
        <begin position="203"/>
        <end position="223"/>
    </location>
</feature>
<dbReference type="Gene3D" id="3.30.559.10">
    <property type="entry name" value="Chloramphenicol acetyltransferase-like domain"/>
    <property type="match status" value="1"/>
</dbReference>
<feature type="compositionally biased region" description="Basic and acidic residues" evidence="5">
    <location>
        <begin position="94"/>
        <end position="107"/>
    </location>
</feature>
<dbReference type="Proteomes" id="UP001164459">
    <property type="component" value="Chromosome"/>
</dbReference>
<dbReference type="SUPFAM" id="SSF52777">
    <property type="entry name" value="CoA-dependent acyltransferases"/>
    <property type="match status" value="1"/>
</dbReference>
<dbReference type="EMBL" id="CP114040">
    <property type="protein sequence ID" value="WAS97054.1"/>
    <property type="molecule type" value="Genomic_DNA"/>
</dbReference>
<dbReference type="EC" id="2.3.1.-" evidence="4"/>
<evidence type="ECO:0000259" key="6">
    <source>
        <dbReference type="PROSITE" id="PS50968"/>
    </source>
</evidence>
<dbReference type="SUPFAM" id="SSF51230">
    <property type="entry name" value="Single hybrid motif"/>
    <property type="match status" value="1"/>
</dbReference>
<dbReference type="Gene3D" id="4.10.320.10">
    <property type="entry name" value="E3-binding domain"/>
    <property type="match status" value="1"/>
</dbReference>
<dbReference type="Pfam" id="PF00364">
    <property type="entry name" value="Biotin_lipoyl"/>
    <property type="match status" value="1"/>
</dbReference>
<evidence type="ECO:0000256" key="2">
    <source>
        <dbReference type="ARBA" id="ARBA00007317"/>
    </source>
</evidence>
<dbReference type="InterPro" id="IPR003016">
    <property type="entry name" value="2-oxoA_DH_lipoyl-BS"/>
</dbReference>
<dbReference type="InterPro" id="IPR004167">
    <property type="entry name" value="PSBD"/>
</dbReference>
<evidence type="ECO:0000256" key="5">
    <source>
        <dbReference type="SAM" id="MobiDB-lite"/>
    </source>
</evidence>
<evidence type="ECO:0000256" key="3">
    <source>
        <dbReference type="ARBA" id="ARBA00022823"/>
    </source>
</evidence>
<feature type="domain" description="Peripheral subunit-binding (PSBD)" evidence="7">
    <location>
        <begin position="159"/>
        <end position="196"/>
    </location>
</feature>
<gene>
    <name evidence="8" type="ORF">O0S08_12975</name>
</gene>
<feature type="region of interest" description="Disordered" evidence="5">
    <location>
        <begin position="73"/>
        <end position="163"/>
    </location>
</feature>
<evidence type="ECO:0000259" key="7">
    <source>
        <dbReference type="PROSITE" id="PS51826"/>
    </source>
</evidence>
<proteinExistence type="inferred from homology"/>
<dbReference type="InterPro" id="IPR036625">
    <property type="entry name" value="E3-bd_dom_sf"/>
</dbReference>
<reference evidence="8" key="1">
    <citation type="submission" date="2022-11" db="EMBL/GenBank/DDBJ databases">
        <title>Minimal conservation of predation-associated metabolite biosynthetic gene clusters underscores biosynthetic potential of Myxococcota including descriptions for ten novel species: Archangium lansinium sp. nov., Myxococcus landrumus sp. nov., Nannocystis bai.</title>
        <authorList>
            <person name="Ahearne A."/>
            <person name="Stevens C."/>
            <person name="Dowd S."/>
        </authorList>
    </citation>
    <scope>NUCLEOTIDE SEQUENCE</scope>
    <source>
        <strain evidence="8">Fl3</strain>
    </source>
</reference>
<name>A0ABY7HDF2_9BACT</name>
<dbReference type="InterPro" id="IPR001078">
    <property type="entry name" value="2-oxoacid_DH_actylTfrase"/>
</dbReference>
<dbReference type="Pfam" id="PF00198">
    <property type="entry name" value="2-oxoacid_dh"/>
    <property type="match status" value="1"/>
</dbReference>
<keyword evidence="9" id="KW-1185">Reference proteome</keyword>
<comment type="cofactor">
    <cofactor evidence="1 4">
        <name>(R)-lipoate</name>
        <dbReference type="ChEBI" id="CHEBI:83088"/>
    </cofactor>
</comment>
<evidence type="ECO:0000313" key="9">
    <source>
        <dbReference type="Proteomes" id="UP001164459"/>
    </source>
</evidence>
<keyword evidence="4" id="KW-0808">Transferase</keyword>
<sequence length="466" mass="49592">MATVVTLPRLSDTMEEGVIAKWRIKVGDKVKRGQVIADIETDKATMEFESFDAGTVLKLVTPEGEALPVGAPIAVFGQPGENPDAAGAPAPKAEQPEQADKPEKAAEPAKAAAKPVEPRPQPESQDEVKAAEVSAAAEAPAPKATSTGPEGQVDRGRIPASPVARRLAREHDLELAQIQGSGPHGRVVKADVEQAIAKGPTARPAAAAATGPSEHVPAASLPPGSHAAEVDEYGRPYISRPDRTVKLSQMRKTIAKRMGQAKREIPHIYLTMPIVMDKAVALRAEFNLSVDGTKASLNDLVILAAARALRKHPRVNAYYTDNGIVERGDVHVGVAVALDDGLIVPPVRFADQKTLKQISIDVRDLGTRAKEKTLKPEELTGSTFTVSNLGMFGIEEFCAIVNPGEAAILAVGAVQDEAVVEDGKIVARKRMRVTLCSDHRVFDGAESAKYLQTLRKLLESPLALLT</sequence>
<protein>
    <recommendedName>
        <fullName evidence="4">Dihydrolipoamide acetyltransferase component of pyruvate dehydrogenase complex</fullName>
        <ecNumber evidence="4">2.3.1.-</ecNumber>
    </recommendedName>
</protein>
<evidence type="ECO:0000313" key="8">
    <source>
        <dbReference type="EMBL" id="WAS97054.1"/>
    </source>
</evidence>
<dbReference type="Gene3D" id="2.40.50.100">
    <property type="match status" value="1"/>
</dbReference>
<feature type="domain" description="Lipoyl-binding" evidence="6">
    <location>
        <begin position="2"/>
        <end position="77"/>
    </location>
</feature>
<dbReference type="PROSITE" id="PS51826">
    <property type="entry name" value="PSBD"/>
    <property type="match status" value="1"/>
</dbReference>
<dbReference type="PANTHER" id="PTHR23151">
    <property type="entry name" value="DIHYDROLIPOAMIDE ACETYL/SUCCINYL-TRANSFERASE-RELATED"/>
    <property type="match status" value="1"/>
</dbReference>
<comment type="similarity">
    <text evidence="2 4">Belongs to the 2-oxoacid dehydrogenase family.</text>
</comment>
<dbReference type="SUPFAM" id="SSF47005">
    <property type="entry name" value="Peripheral subunit-binding domain of 2-oxo acid dehydrogenase complex"/>
    <property type="match status" value="1"/>
</dbReference>
<dbReference type="PROSITE" id="PS00189">
    <property type="entry name" value="LIPOYL"/>
    <property type="match status" value="1"/>
</dbReference>
<dbReference type="PANTHER" id="PTHR23151:SF90">
    <property type="entry name" value="DIHYDROLIPOYLLYSINE-RESIDUE ACETYLTRANSFERASE COMPONENT OF PYRUVATE DEHYDROGENASE COMPLEX, MITOCHONDRIAL-RELATED"/>
    <property type="match status" value="1"/>
</dbReference>
<feature type="compositionally biased region" description="Low complexity" evidence="5">
    <location>
        <begin position="131"/>
        <end position="147"/>
    </location>
</feature>
<evidence type="ECO:0000256" key="1">
    <source>
        <dbReference type="ARBA" id="ARBA00001938"/>
    </source>
</evidence>
<evidence type="ECO:0000256" key="4">
    <source>
        <dbReference type="RuleBase" id="RU003423"/>
    </source>
</evidence>
<organism evidence="8 9">
    <name type="scientific">Nannocystis punicea</name>
    <dbReference type="NCBI Taxonomy" id="2995304"/>
    <lineage>
        <taxon>Bacteria</taxon>
        <taxon>Pseudomonadati</taxon>
        <taxon>Myxococcota</taxon>
        <taxon>Polyangia</taxon>
        <taxon>Nannocystales</taxon>
        <taxon>Nannocystaceae</taxon>
        <taxon>Nannocystis</taxon>
    </lineage>
</organism>
<keyword evidence="4" id="KW-0012">Acyltransferase</keyword>
<dbReference type="InterPro" id="IPR011053">
    <property type="entry name" value="Single_hybrid_motif"/>
</dbReference>